<feature type="domain" description="Reverse transcriptase" evidence="2">
    <location>
        <begin position="1"/>
        <end position="67"/>
    </location>
</feature>
<dbReference type="Pfam" id="PF17919">
    <property type="entry name" value="RT_RNaseH_2"/>
    <property type="match status" value="1"/>
</dbReference>
<dbReference type="Gene3D" id="3.10.20.370">
    <property type="match status" value="1"/>
</dbReference>
<dbReference type="InterPro" id="IPR043502">
    <property type="entry name" value="DNA/RNA_pol_sf"/>
</dbReference>
<dbReference type="Gene3D" id="3.30.70.270">
    <property type="match status" value="1"/>
</dbReference>
<sequence>MSLRPRVLRDRFVVVYLDDIVVYSESLIDRVRHLRAGFQKLREYELYAMKEKCEFCCEQITFLGHVISEGKIQMDSQKVKAMVDWGIPSKKDQKWEWTVACDDAFRLLKQTISTQPALQLPQFDRPFEVQVDASDRALGGVLVQDKHPVAFESRKLEDAELRYNTHEKEMTAVVHSEAVPKIDPLAGILGEFDFEWMHQSGKHNDVADALSWKLVEEYVAALTVVESDLLD</sequence>
<dbReference type="PROSITE" id="PS50878">
    <property type="entry name" value="RT_POL"/>
    <property type="match status" value="1"/>
</dbReference>
<keyword evidence="1" id="KW-0511">Multifunctional enzyme</keyword>
<dbReference type="InterPro" id="IPR041577">
    <property type="entry name" value="RT_RNaseH_2"/>
</dbReference>
<gene>
    <name evidence="3" type="ORF">Slati_2381500</name>
</gene>
<comment type="caution">
    <text evidence="3">The sequence shown here is derived from an EMBL/GenBank/DDBJ whole genome shotgun (WGS) entry which is preliminary data.</text>
</comment>
<dbReference type="EMBL" id="JACGWN010000008">
    <property type="protein sequence ID" value="KAL0438985.1"/>
    <property type="molecule type" value="Genomic_DNA"/>
</dbReference>
<name>A0AAW2WB50_9LAMI</name>
<dbReference type="AlphaFoldDB" id="A0AAW2WB50"/>
<dbReference type="SUPFAM" id="SSF56672">
    <property type="entry name" value="DNA/RNA polymerases"/>
    <property type="match status" value="1"/>
</dbReference>
<reference evidence="3" key="1">
    <citation type="submission" date="2020-06" db="EMBL/GenBank/DDBJ databases">
        <authorList>
            <person name="Li T."/>
            <person name="Hu X."/>
            <person name="Zhang T."/>
            <person name="Song X."/>
            <person name="Zhang H."/>
            <person name="Dai N."/>
            <person name="Sheng W."/>
            <person name="Hou X."/>
            <person name="Wei L."/>
        </authorList>
    </citation>
    <scope>NUCLEOTIDE SEQUENCE</scope>
    <source>
        <strain evidence="3">KEN1</strain>
        <tissue evidence="3">Leaf</tissue>
    </source>
</reference>
<dbReference type="GO" id="GO:0003824">
    <property type="term" value="F:catalytic activity"/>
    <property type="evidence" value="ECO:0007669"/>
    <property type="project" value="UniProtKB-KW"/>
</dbReference>
<accession>A0AAW2WB50</accession>
<dbReference type="InterPro" id="IPR043128">
    <property type="entry name" value="Rev_trsase/Diguanyl_cyclase"/>
</dbReference>
<dbReference type="PANTHER" id="PTHR37984">
    <property type="entry name" value="PROTEIN CBG26694"/>
    <property type="match status" value="1"/>
</dbReference>
<dbReference type="Pfam" id="PF00078">
    <property type="entry name" value="RVT_1"/>
    <property type="match status" value="1"/>
</dbReference>
<dbReference type="PANTHER" id="PTHR37984:SF5">
    <property type="entry name" value="PROTEIN NYNRIN-LIKE"/>
    <property type="match status" value="1"/>
</dbReference>
<proteinExistence type="predicted"/>
<dbReference type="InterPro" id="IPR050951">
    <property type="entry name" value="Retrovirus_Pol_polyprotein"/>
</dbReference>
<reference evidence="3" key="2">
    <citation type="journal article" date="2024" name="Plant">
        <title>Genomic evolution and insights into agronomic trait innovations of Sesamum species.</title>
        <authorList>
            <person name="Miao H."/>
            <person name="Wang L."/>
            <person name="Qu L."/>
            <person name="Liu H."/>
            <person name="Sun Y."/>
            <person name="Le M."/>
            <person name="Wang Q."/>
            <person name="Wei S."/>
            <person name="Zheng Y."/>
            <person name="Lin W."/>
            <person name="Duan Y."/>
            <person name="Cao H."/>
            <person name="Xiong S."/>
            <person name="Wang X."/>
            <person name="Wei L."/>
            <person name="Li C."/>
            <person name="Ma Q."/>
            <person name="Ju M."/>
            <person name="Zhao R."/>
            <person name="Li G."/>
            <person name="Mu C."/>
            <person name="Tian Q."/>
            <person name="Mei H."/>
            <person name="Zhang T."/>
            <person name="Gao T."/>
            <person name="Zhang H."/>
        </authorList>
    </citation>
    <scope>NUCLEOTIDE SEQUENCE</scope>
    <source>
        <strain evidence="3">KEN1</strain>
    </source>
</reference>
<evidence type="ECO:0000256" key="1">
    <source>
        <dbReference type="ARBA" id="ARBA00023268"/>
    </source>
</evidence>
<evidence type="ECO:0000313" key="3">
    <source>
        <dbReference type="EMBL" id="KAL0438985.1"/>
    </source>
</evidence>
<evidence type="ECO:0000259" key="2">
    <source>
        <dbReference type="PROSITE" id="PS50878"/>
    </source>
</evidence>
<dbReference type="InterPro" id="IPR000477">
    <property type="entry name" value="RT_dom"/>
</dbReference>
<protein>
    <submittedName>
        <fullName evidence="3">Enzymatic polyprotein</fullName>
    </submittedName>
</protein>
<organism evidence="3">
    <name type="scientific">Sesamum latifolium</name>
    <dbReference type="NCBI Taxonomy" id="2727402"/>
    <lineage>
        <taxon>Eukaryota</taxon>
        <taxon>Viridiplantae</taxon>
        <taxon>Streptophyta</taxon>
        <taxon>Embryophyta</taxon>
        <taxon>Tracheophyta</taxon>
        <taxon>Spermatophyta</taxon>
        <taxon>Magnoliopsida</taxon>
        <taxon>eudicotyledons</taxon>
        <taxon>Gunneridae</taxon>
        <taxon>Pentapetalae</taxon>
        <taxon>asterids</taxon>
        <taxon>lamiids</taxon>
        <taxon>Lamiales</taxon>
        <taxon>Pedaliaceae</taxon>
        <taxon>Sesamum</taxon>
    </lineage>
</organism>